<dbReference type="Proteomes" id="UP000218334">
    <property type="component" value="Unassembled WGS sequence"/>
</dbReference>
<protein>
    <recommendedName>
        <fullName evidence="3">F-box domain-containing protein</fullName>
    </recommendedName>
</protein>
<gene>
    <name evidence="1" type="ORF">ARMSODRAFT_382757</name>
</gene>
<evidence type="ECO:0000313" key="2">
    <source>
        <dbReference type="Proteomes" id="UP000218334"/>
    </source>
</evidence>
<dbReference type="EMBL" id="KZ293443">
    <property type="protein sequence ID" value="PBK65964.1"/>
    <property type="molecule type" value="Genomic_DNA"/>
</dbReference>
<proteinExistence type="predicted"/>
<dbReference type="AlphaFoldDB" id="A0A2H3BAN3"/>
<evidence type="ECO:0000313" key="1">
    <source>
        <dbReference type="EMBL" id="PBK65964.1"/>
    </source>
</evidence>
<reference evidence="2" key="1">
    <citation type="journal article" date="2017" name="Nat. Ecol. Evol.">
        <title>Genome expansion and lineage-specific genetic innovations in the forest pathogenic fungi Armillaria.</title>
        <authorList>
            <person name="Sipos G."/>
            <person name="Prasanna A.N."/>
            <person name="Walter M.C."/>
            <person name="O'Connor E."/>
            <person name="Balint B."/>
            <person name="Krizsan K."/>
            <person name="Kiss B."/>
            <person name="Hess J."/>
            <person name="Varga T."/>
            <person name="Slot J."/>
            <person name="Riley R."/>
            <person name="Boka B."/>
            <person name="Rigling D."/>
            <person name="Barry K."/>
            <person name="Lee J."/>
            <person name="Mihaltcheva S."/>
            <person name="LaButti K."/>
            <person name="Lipzen A."/>
            <person name="Waldron R."/>
            <person name="Moloney N.M."/>
            <person name="Sperisen C."/>
            <person name="Kredics L."/>
            <person name="Vagvoelgyi C."/>
            <person name="Patrignani A."/>
            <person name="Fitzpatrick D."/>
            <person name="Nagy I."/>
            <person name="Doyle S."/>
            <person name="Anderson J.B."/>
            <person name="Grigoriev I.V."/>
            <person name="Gueldener U."/>
            <person name="Muensterkoetter M."/>
            <person name="Nagy L.G."/>
        </authorList>
    </citation>
    <scope>NUCLEOTIDE SEQUENCE [LARGE SCALE GENOMIC DNA]</scope>
    <source>
        <strain evidence="2">28-4</strain>
    </source>
</reference>
<organism evidence="1 2">
    <name type="scientific">Armillaria solidipes</name>
    <dbReference type="NCBI Taxonomy" id="1076256"/>
    <lineage>
        <taxon>Eukaryota</taxon>
        <taxon>Fungi</taxon>
        <taxon>Dikarya</taxon>
        <taxon>Basidiomycota</taxon>
        <taxon>Agaricomycotina</taxon>
        <taxon>Agaricomycetes</taxon>
        <taxon>Agaricomycetidae</taxon>
        <taxon>Agaricales</taxon>
        <taxon>Marasmiineae</taxon>
        <taxon>Physalacriaceae</taxon>
        <taxon>Armillaria</taxon>
    </lineage>
</organism>
<sequence length="355" mass="40199">MLMFSPMSLHSELYDQIIDHLANDHLSLRSCSLTSPALLPRSQYHLFKHITLFPPTPHCEARRFPVSKAYLVQSLTIYERRTPSGVRRTDVWARNVLPALLPLFVSLRSVKLSGMMYLDVKDRIRMGVENLLGRMTSLTLDDAYFSSLEELGTFFACLPRLRRLGLGVVTVGGTEGILCDKEGVLCPELEELKVGTRHLRARWMHSLFNALSLKNLLTLEYPLTTKGDWWMPSVETMLKMAPTLERAILIDGRCALASTVDVPDLGRLRAVTVFVSLEKTGECNFRNGHTKVDNIIMRVAVLEWIARMLDTGMCLEDVTLVVRGKDTPEDERLREAWHKLADRPGVIVRVNRADA</sequence>
<evidence type="ECO:0008006" key="3">
    <source>
        <dbReference type="Google" id="ProtNLM"/>
    </source>
</evidence>
<keyword evidence="2" id="KW-1185">Reference proteome</keyword>
<accession>A0A2H3BAN3</accession>
<name>A0A2H3BAN3_9AGAR</name>